<dbReference type="AlphaFoldDB" id="A0A1K1MI16"/>
<dbReference type="InterPro" id="IPR015300">
    <property type="entry name" value="DNA-bd_pseudobarrel_sf"/>
</dbReference>
<keyword evidence="3" id="KW-0378">Hydrolase</keyword>
<dbReference type="EMBL" id="FPIP01000002">
    <property type="protein sequence ID" value="SFW22820.1"/>
    <property type="molecule type" value="Genomic_DNA"/>
</dbReference>
<dbReference type="SUPFAM" id="SSF101936">
    <property type="entry name" value="DNA-binding pseudobarrel domain"/>
    <property type="match status" value="1"/>
</dbReference>
<dbReference type="SUPFAM" id="SSF52980">
    <property type="entry name" value="Restriction endonuclease-like"/>
    <property type="match status" value="1"/>
</dbReference>
<gene>
    <name evidence="3" type="ORF">SAMN02910280_1232</name>
</gene>
<dbReference type="Proteomes" id="UP000183461">
    <property type="component" value="Unassembled WGS sequence"/>
</dbReference>
<dbReference type="GO" id="GO:0003677">
    <property type="term" value="F:DNA binding"/>
    <property type="evidence" value="ECO:0007669"/>
    <property type="project" value="InterPro"/>
</dbReference>
<dbReference type="GO" id="GO:0009307">
    <property type="term" value="P:DNA restriction-modification system"/>
    <property type="evidence" value="ECO:0007669"/>
    <property type="project" value="InterPro"/>
</dbReference>
<dbReference type="RefSeq" id="WP_072299593.1">
    <property type="nucleotide sequence ID" value="NZ_FPIP01000002.1"/>
</dbReference>
<dbReference type="Gene3D" id="2.40.330.10">
    <property type="entry name" value="DNA-binding pseudobarrel domain"/>
    <property type="match status" value="1"/>
</dbReference>
<evidence type="ECO:0000259" key="1">
    <source>
        <dbReference type="Pfam" id="PF09019"/>
    </source>
</evidence>
<evidence type="ECO:0000313" key="3">
    <source>
        <dbReference type="EMBL" id="SFW22820.1"/>
    </source>
</evidence>
<sequence>MENTAIQAIQSVLSAQKSFCKFLSANDTGLTGGHQAGIYISKPAIPILFDEPGIKGANKEKWANISWFDGSETRSRFIYYGQGTRNEYRITNFGRGFQFLRPEYTGALFVFTKQDEESYTGFILNSDDEINQFLDAFGLSPADTNKMIDISFVAPEKREESEMTKFINGLSVDFPTSEEMSRAARDIQNIVYDHEDFIISNPDKKLIDWTETEYRLFRALEYARYGDMITHGFSSVEKFISTANAVLNRRKSRAGKSLEHHLAALFSGNDIRFTAQAITEGNKKPDFIFPSQADYHNADFPTDKIISLAAKTTCKDRWRQVINEADRLRGKNKYLCTLQQGISTAQMDEMEAEKVILVVPKPYIASYPRDRQERIWTISKFITYVREIENTP</sequence>
<dbReference type="InterPro" id="IPR011335">
    <property type="entry name" value="Restrct_endonuc-II-like"/>
</dbReference>
<accession>A0A1K1MI16</accession>
<proteinExistence type="predicted"/>
<dbReference type="InterPro" id="IPR015109">
    <property type="entry name" value="Restrct_endonuc_II_EcoRII_C"/>
</dbReference>
<dbReference type="Gene3D" id="3.40.91.80">
    <property type="match status" value="1"/>
</dbReference>
<dbReference type="Pfam" id="PF09217">
    <property type="entry name" value="EcoRII-N"/>
    <property type="match status" value="1"/>
</dbReference>
<dbReference type="InterPro" id="IPR038365">
    <property type="entry name" value="EcoRII_C_sf"/>
</dbReference>
<protein>
    <submittedName>
        <fullName evidence="3">Restriction endonuclease EcoRII, N-terminal</fullName>
    </submittedName>
</protein>
<name>A0A1K1MI16_RUMFL</name>
<reference evidence="3 4" key="1">
    <citation type="submission" date="2016-11" db="EMBL/GenBank/DDBJ databases">
        <authorList>
            <person name="Jaros S."/>
            <person name="Januszkiewicz K."/>
            <person name="Wedrychowicz H."/>
        </authorList>
    </citation>
    <scope>NUCLEOTIDE SEQUENCE [LARGE SCALE GENOMIC DNA]</scope>
    <source>
        <strain evidence="3 4">YL228</strain>
    </source>
</reference>
<organism evidence="3 4">
    <name type="scientific">Ruminococcus flavefaciens</name>
    <dbReference type="NCBI Taxonomy" id="1265"/>
    <lineage>
        <taxon>Bacteria</taxon>
        <taxon>Bacillati</taxon>
        <taxon>Bacillota</taxon>
        <taxon>Clostridia</taxon>
        <taxon>Eubacteriales</taxon>
        <taxon>Oscillospiraceae</taxon>
        <taxon>Ruminococcus</taxon>
    </lineage>
</organism>
<keyword evidence="3" id="KW-0255">Endonuclease</keyword>
<dbReference type="Pfam" id="PF09019">
    <property type="entry name" value="EcoRII-C"/>
    <property type="match status" value="1"/>
</dbReference>
<feature type="domain" description="Restriction endonuclease type II EcoRII N-terminal" evidence="2">
    <location>
        <begin position="17"/>
        <end position="115"/>
    </location>
</feature>
<dbReference type="InterPro" id="IPR023372">
    <property type="entry name" value="Rest_endonuc_II_EcoRII_N"/>
</dbReference>
<evidence type="ECO:0000259" key="2">
    <source>
        <dbReference type="Pfam" id="PF09217"/>
    </source>
</evidence>
<keyword evidence="3" id="KW-0540">Nuclease</keyword>
<feature type="domain" description="Restriction endonuclease type II EcoRII C-terminal" evidence="1">
    <location>
        <begin position="217"/>
        <end position="382"/>
    </location>
</feature>
<dbReference type="GO" id="GO:0009036">
    <property type="term" value="F:type II site-specific deoxyribonuclease activity"/>
    <property type="evidence" value="ECO:0007669"/>
    <property type="project" value="InterPro"/>
</dbReference>
<evidence type="ECO:0000313" key="4">
    <source>
        <dbReference type="Proteomes" id="UP000183461"/>
    </source>
</evidence>